<comment type="caution">
    <text evidence="2">The sequence shown here is derived from an EMBL/GenBank/DDBJ whole genome shotgun (WGS) entry which is preliminary data.</text>
</comment>
<name>A0ABU8YL39_9CYAN</name>
<proteinExistence type="predicted"/>
<sequence>MSTQPNLKLENVPRGVHDLLTFERLGSDVGVDIEVYQCNGCGLVQLAGEAIIYDDQLGTAHAFSPGMVSHRKQQAHHFVGRFNLIDKKVVEIGCGDGHFLALLSEAGAKPFGIEPSKKSTEIGREKGLPIQEGYLNKTSEIEGTPFDAFVILHVLEHLVEPNEFLQTIYQNLATNAVGFVEVPSLEKILENQRIYDFITEHLSYFSIKTLRFALEKNGFEVLDIQRDWGGEHLVAIVQKQPLERFDPVIDCINSLTKELVELVHTNSSAGKRVAIWGASTHGITLLSLTKLKGLAYVVDSSPYKQGFFTPISHLAIVAPDRLKTDPVDTVIVMAPRFADEIVSQLRTELQFTGTIAVIKGTSLEFA</sequence>
<dbReference type="PANTHER" id="PTHR43861">
    <property type="entry name" value="TRANS-ACONITATE 2-METHYLTRANSFERASE-RELATED"/>
    <property type="match status" value="1"/>
</dbReference>
<dbReference type="Pfam" id="PF13489">
    <property type="entry name" value="Methyltransf_23"/>
    <property type="match status" value="1"/>
</dbReference>
<dbReference type="Pfam" id="PF08484">
    <property type="entry name" value="Methyltransf_14"/>
    <property type="match status" value="1"/>
</dbReference>
<dbReference type="SUPFAM" id="SSF53335">
    <property type="entry name" value="S-adenosyl-L-methionine-dependent methyltransferases"/>
    <property type="match status" value="1"/>
</dbReference>
<evidence type="ECO:0000259" key="1">
    <source>
        <dbReference type="Pfam" id="PF08484"/>
    </source>
</evidence>
<dbReference type="Gene3D" id="3.40.50.720">
    <property type="entry name" value="NAD(P)-binding Rossmann-like Domain"/>
    <property type="match status" value="1"/>
</dbReference>
<dbReference type="InterPro" id="IPR029063">
    <property type="entry name" value="SAM-dependent_MTases_sf"/>
</dbReference>
<dbReference type="RefSeq" id="WP_340541412.1">
    <property type="nucleotide sequence ID" value="NZ_JBBLXS010000094.1"/>
</dbReference>
<keyword evidence="2" id="KW-0808">Transferase</keyword>
<protein>
    <submittedName>
        <fullName evidence="2">Class I SAM-dependent methyltransferase</fullName>
    </submittedName>
</protein>
<keyword evidence="2" id="KW-0489">Methyltransferase</keyword>
<dbReference type="CDD" id="cd02440">
    <property type="entry name" value="AdoMet_MTases"/>
    <property type="match status" value="1"/>
</dbReference>
<dbReference type="Proteomes" id="UP001384579">
    <property type="component" value="Unassembled WGS sequence"/>
</dbReference>
<organism evidence="2 3">
    <name type="scientific">Microcoleus anatoxicus PTRS2</name>
    <dbReference type="NCBI Taxonomy" id="2705321"/>
    <lineage>
        <taxon>Bacteria</taxon>
        <taxon>Bacillati</taxon>
        <taxon>Cyanobacteriota</taxon>
        <taxon>Cyanophyceae</taxon>
        <taxon>Oscillatoriophycideae</taxon>
        <taxon>Oscillatoriales</taxon>
        <taxon>Microcoleaceae</taxon>
        <taxon>Microcoleus</taxon>
        <taxon>Microcoleus anatoxicus</taxon>
    </lineage>
</organism>
<keyword evidence="3" id="KW-1185">Reference proteome</keyword>
<dbReference type="GO" id="GO:0032259">
    <property type="term" value="P:methylation"/>
    <property type="evidence" value="ECO:0007669"/>
    <property type="project" value="UniProtKB-KW"/>
</dbReference>
<dbReference type="GO" id="GO:0008168">
    <property type="term" value="F:methyltransferase activity"/>
    <property type="evidence" value="ECO:0007669"/>
    <property type="project" value="UniProtKB-KW"/>
</dbReference>
<feature type="domain" description="C-methyltransferase" evidence="1">
    <location>
        <begin position="250"/>
        <end position="354"/>
    </location>
</feature>
<dbReference type="Gene3D" id="3.40.50.150">
    <property type="entry name" value="Vaccinia Virus protein VP39"/>
    <property type="match status" value="1"/>
</dbReference>
<reference evidence="2 3" key="1">
    <citation type="journal article" date="2020" name="Harmful Algae">
        <title>Molecular and morphological characterization of a novel dihydroanatoxin-a producing Microcoleus species (cyanobacteria) from the Russian River, California, USA.</title>
        <authorList>
            <person name="Conklin K.Y."/>
            <person name="Stancheva R."/>
            <person name="Otten T.G."/>
            <person name="Fadness R."/>
            <person name="Boyer G.L."/>
            <person name="Read B."/>
            <person name="Zhang X."/>
            <person name="Sheath R.G."/>
        </authorList>
    </citation>
    <scope>NUCLEOTIDE SEQUENCE [LARGE SCALE GENOMIC DNA]</scope>
    <source>
        <strain evidence="2 3">PTRS2</strain>
    </source>
</reference>
<accession>A0ABU8YL39</accession>
<evidence type="ECO:0000313" key="2">
    <source>
        <dbReference type="EMBL" id="MEK0185096.1"/>
    </source>
</evidence>
<dbReference type="EMBL" id="JBBLXS010000094">
    <property type="protein sequence ID" value="MEK0185096.1"/>
    <property type="molecule type" value="Genomic_DNA"/>
</dbReference>
<dbReference type="InterPro" id="IPR013691">
    <property type="entry name" value="MeTrfase_14"/>
</dbReference>
<evidence type="ECO:0000313" key="3">
    <source>
        <dbReference type="Proteomes" id="UP001384579"/>
    </source>
</evidence>
<gene>
    <name evidence="2" type="ORF">WMG39_09515</name>
</gene>